<gene>
    <name evidence="1" type="ORF">HYH03_018363</name>
</gene>
<dbReference type="Gene3D" id="3.40.50.150">
    <property type="entry name" value="Vaccinia Virus protein VP39"/>
    <property type="match status" value="1"/>
</dbReference>
<proteinExistence type="predicted"/>
<evidence type="ECO:0000313" key="2">
    <source>
        <dbReference type="Proteomes" id="UP000612055"/>
    </source>
</evidence>
<dbReference type="AlphaFoldDB" id="A0A835XDY1"/>
<accession>A0A835XDY1</accession>
<evidence type="ECO:0000313" key="1">
    <source>
        <dbReference type="EMBL" id="KAG2482732.1"/>
    </source>
</evidence>
<reference evidence="1" key="1">
    <citation type="journal article" date="2020" name="bioRxiv">
        <title>Comparative genomics of Chlamydomonas.</title>
        <authorList>
            <person name="Craig R.J."/>
            <person name="Hasan A.R."/>
            <person name="Ness R.W."/>
            <person name="Keightley P.D."/>
        </authorList>
    </citation>
    <scope>NUCLEOTIDE SEQUENCE</scope>
    <source>
        <strain evidence="1">CCAP 11/70</strain>
    </source>
</reference>
<dbReference type="EMBL" id="JAEHOE010000204">
    <property type="protein sequence ID" value="KAG2482732.1"/>
    <property type="molecule type" value="Genomic_DNA"/>
</dbReference>
<dbReference type="Proteomes" id="UP000612055">
    <property type="component" value="Unassembled WGS sequence"/>
</dbReference>
<sequence>MLAASLGAKVLSFDLQVYCIKVVTQLLREKNPQLLPNIEIVNLGLGTPTIVSVPNNTCEGEFGQNGVPKAGSVDGAGAKVTVSIVDPKHVLQTWARQINLVKIDTEGAEADILAHLLPLVEAGKIQHIVAELMPSQWANRGSSLEAGLATMKKLAAQSTRMVLLHDSAGFTFPREQISLSGVTGELFEKFNVEDLVKDRKNGGGCNVWWSFY</sequence>
<comment type="caution">
    <text evidence="1">The sequence shown here is derived from an EMBL/GenBank/DDBJ whole genome shotgun (WGS) entry which is preliminary data.</text>
</comment>
<name>A0A835XDY1_9CHLO</name>
<dbReference type="SUPFAM" id="SSF53335">
    <property type="entry name" value="S-adenosyl-L-methionine-dependent methyltransferases"/>
    <property type="match status" value="1"/>
</dbReference>
<keyword evidence="2" id="KW-1185">Reference proteome</keyword>
<evidence type="ECO:0008006" key="3">
    <source>
        <dbReference type="Google" id="ProtNLM"/>
    </source>
</evidence>
<dbReference type="InterPro" id="IPR029063">
    <property type="entry name" value="SAM-dependent_MTases_sf"/>
</dbReference>
<organism evidence="1 2">
    <name type="scientific">Edaphochlamys debaryana</name>
    <dbReference type="NCBI Taxonomy" id="47281"/>
    <lineage>
        <taxon>Eukaryota</taxon>
        <taxon>Viridiplantae</taxon>
        <taxon>Chlorophyta</taxon>
        <taxon>core chlorophytes</taxon>
        <taxon>Chlorophyceae</taxon>
        <taxon>CS clade</taxon>
        <taxon>Chlamydomonadales</taxon>
        <taxon>Chlamydomonadales incertae sedis</taxon>
        <taxon>Edaphochlamys</taxon>
    </lineage>
</organism>
<protein>
    <recommendedName>
        <fullName evidence="3">Methyltransferase FkbM domain-containing protein</fullName>
    </recommendedName>
</protein>
<dbReference type="OrthoDB" id="536634at2759"/>